<sequence length="41" mass="4479">MTTASKDRRQINRATIGEGTIIIRSDPNPGLEGLNRDLARA</sequence>
<gene>
    <name evidence="2" type="ORF">DSM101010T_34810</name>
</gene>
<evidence type="ECO:0000256" key="1">
    <source>
        <dbReference type="SAM" id="MobiDB-lite"/>
    </source>
</evidence>
<dbReference type="RefSeq" id="WP_276512326.1">
    <property type="nucleotide sequence ID" value="NZ_BLVO01000016.1"/>
</dbReference>
<comment type="caution">
    <text evidence="2">The sequence shown here is derived from an EMBL/GenBank/DDBJ whole genome shotgun (WGS) entry which is preliminary data.</text>
</comment>
<reference evidence="2 3" key="1">
    <citation type="submission" date="2020-05" db="EMBL/GenBank/DDBJ databases">
        <title>Draft genome sequence of Desulfovibrio sp. strain HN2T.</title>
        <authorList>
            <person name="Ueno A."/>
            <person name="Tamazawa S."/>
            <person name="Tamamura S."/>
            <person name="Murakami T."/>
            <person name="Kiyama T."/>
            <person name="Inomata H."/>
            <person name="Amano Y."/>
            <person name="Miyakawa K."/>
            <person name="Tamaki H."/>
            <person name="Naganuma T."/>
            <person name="Kaneko K."/>
        </authorList>
    </citation>
    <scope>NUCLEOTIDE SEQUENCE [LARGE SCALE GENOMIC DNA]</scope>
    <source>
        <strain evidence="2 3">HN2</strain>
    </source>
</reference>
<keyword evidence="3" id="KW-1185">Reference proteome</keyword>
<evidence type="ECO:0000313" key="3">
    <source>
        <dbReference type="Proteomes" id="UP000503840"/>
    </source>
</evidence>
<evidence type="ECO:0000313" key="2">
    <source>
        <dbReference type="EMBL" id="GFM35116.1"/>
    </source>
</evidence>
<accession>A0A7J0BN65</accession>
<proteinExistence type="predicted"/>
<protein>
    <submittedName>
        <fullName evidence="2">Uncharacterized protein</fullName>
    </submittedName>
</protein>
<dbReference type="EMBL" id="BLVO01000016">
    <property type="protein sequence ID" value="GFM35116.1"/>
    <property type="molecule type" value="Genomic_DNA"/>
</dbReference>
<dbReference type="Proteomes" id="UP000503840">
    <property type="component" value="Unassembled WGS sequence"/>
</dbReference>
<dbReference type="AlphaFoldDB" id="A0A7J0BN65"/>
<organism evidence="2 3">
    <name type="scientific">Desulfovibrio subterraneus</name>
    <dbReference type="NCBI Taxonomy" id="2718620"/>
    <lineage>
        <taxon>Bacteria</taxon>
        <taxon>Pseudomonadati</taxon>
        <taxon>Thermodesulfobacteriota</taxon>
        <taxon>Desulfovibrionia</taxon>
        <taxon>Desulfovibrionales</taxon>
        <taxon>Desulfovibrionaceae</taxon>
        <taxon>Desulfovibrio</taxon>
    </lineage>
</organism>
<feature type="region of interest" description="Disordered" evidence="1">
    <location>
        <begin position="22"/>
        <end position="41"/>
    </location>
</feature>
<name>A0A7J0BN65_9BACT</name>